<comment type="caution">
    <text evidence="7">The sequence shown here is derived from an EMBL/GenBank/DDBJ whole genome shotgun (WGS) entry which is preliminary data.</text>
</comment>
<feature type="domain" description="Diacylglycerol glucosyltransferase N-terminal" evidence="6">
    <location>
        <begin position="18"/>
        <end position="180"/>
    </location>
</feature>
<dbReference type="Gene3D" id="3.40.50.2000">
    <property type="entry name" value="Glycogen Phosphorylase B"/>
    <property type="match status" value="1"/>
</dbReference>
<evidence type="ECO:0000256" key="4">
    <source>
        <dbReference type="ARBA" id="ARBA00022679"/>
    </source>
</evidence>
<proteinExistence type="inferred from homology"/>
<evidence type="ECO:0000259" key="5">
    <source>
        <dbReference type="Pfam" id="PF04101"/>
    </source>
</evidence>
<comment type="similarity">
    <text evidence="2">Belongs to the glycosyltransferase 28 family.</text>
</comment>
<dbReference type="Pfam" id="PF06925">
    <property type="entry name" value="MGDG_synth"/>
    <property type="match status" value="1"/>
</dbReference>
<dbReference type="EMBL" id="JBHTAI010000017">
    <property type="protein sequence ID" value="MFC7151634.1"/>
    <property type="molecule type" value="Genomic_DNA"/>
</dbReference>
<organism evidence="7 8">
    <name type="scientific">Cohnella cellulosilytica</name>
    <dbReference type="NCBI Taxonomy" id="986710"/>
    <lineage>
        <taxon>Bacteria</taxon>
        <taxon>Bacillati</taxon>
        <taxon>Bacillota</taxon>
        <taxon>Bacilli</taxon>
        <taxon>Bacillales</taxon>
        <taxon>Paenibacillaceae</taxon>
        <taxon>Cohnella</taxon>
    </lineage>
</organism>
<evidence type="ECO:0000313" key="8">
    <source>
        <dbReference type="Proteomes" id="UP001596378"/>
    </source>
</evidence>
<reference evidence="8" key="1">
    <citation type="journal article" date="2019" name="Int. J. Syst. Evol. Microbiol.">
        <title>The Global Catalogue of Microorganisms (GCM) 10K type strain sequencing project: providing services to taxonomists for standard genome sequencing and annotation.</title>
        <authorList>
            <consortium name="The Broad Institute Genomics Platform"/>
            <consortium name="The Broad Institute Genome Sequencing Center for Infectious Disease"/>
            <person name="Wu L."/>
            <person name="Ma J."/>
        </authorList>
    </citation>
    <scope>NUCLEOTIDE SEQUENCE [LARGE SCALE GENOMIC DNA]</scope>
    <source>
        <strain evidence="8">KCTC 12907</strain>
    </source>
</reference>
<protein>
    <submittedName>
        <fullName evidence="7">Glycosyltransferase</fullName>
    </submittedName>
</protein>
<dbReference type="Pfam" id="PF04101">
    <property type="entry name" value="Glyco_tran_28_C"/>
    <property type="match status" value="1"/>
</dbReference>
<dbReference type="InterPro" id="IPR007235">
    <property type="entry name" value="Glyco_trans_28_C"/>
</dbReference>
<evidence type="ECO:0000256" key="1">
    <source>
        <dbReference type="ARBA" id="ARBA00004370"/>
    </source>
</evidence>
<accession>A0ABW2FI31</accession>
<dbReference type="SUPFAM" id="SSF53756">
    <property type="entry name" value="UDP-Glycosyltransferase/glycogen phosphorylase"/>
    <property type="match status" value="1"/>
</dbReference>
<keyword evidence="4" id="KW-0808">Transferase</keyword>
<evidence type="ECO:0000259" key="6">
    <source>
        <dbReference type="Pfam" id="PF06925"/>
    </source>
</evidence>
<keyword evidence="3" id="KW-0328">Glycosyltransferase</keyword>
<evidence type="ECO:0000256" key="3">
    <source>
        <dbReference type="ARBA" id="ARBA00022676"/>
    </source>
</evidence>
<keyword evidence="8" id="KW-1185">Reference proteome</keyword>
<dbReference type="InterPro" id="IPR009695">
    <property type="entry name" value="Diacylglyc_glucosyltr_N"/>
</dbReference>
<feature type="domain" description="Glycosyl transferase family 28 C-terminal" evidence="5">
    <location>
        <begin position="224"/>
        <end position="354"/>
    </location>
</feature>
<evidence type="ECO:0000313" key="7">
    <source>
        <dbReference type="EMBL" id="MFC7151634.1"/>
    </source>
</evidence>
<sequence>MDNPLKIFILYARFGDGHWQAASALRQSFAKLGRVEVKLVDLLGESHPLLNEVSRFVYRKSYTVLPQAYGWVYQRTRTMKPDSLLASWLHSFGVPALQKMVEDERPDAIVHTFPTLACSQVMHKLRCKIPMFNVITDFDLHLRWVHPDTDKYYVATDDMLRQLCELGVDPRRVAATGIPIRPEFQTSAAAVTGALAGKPTVLVMAGAGMAPARAAGLCRSLARRCDARVVVVCGRNRALRQALEEQLGDDPRMTILGYVERIQEWMAVSSCIVTKPGGLTLSEAIASGLPIFLYRPVPGQEYNNARYLENKGAAVICGSIGQLTNAIAERLEKPRLREQMLQAIYSLRKPDAADTVALDIARQLNIMEVVPDIDNGKFRHRDDSSRVPAGPEMQRRAICEQVIP</sequence>
<gene>
    <name evidence="7" type="ORF">ACFQMJ_24105</name>
</gene>
<name>A0ABW2FI31_9BACL</name>
<dbReference type="Proteomes" id="UP001596378">
    <property type="component" value="Unassembled WGS sequence"/>
</dbReference>
<evidence type="ECO:0000256" key="2">
    <source>
        <dbReference type="ARBA" id="ARBA00006962"/>
    </source>
</evidence>
<dbReference type="RefSeq" id="WP_378050758.1">
    <property type="nucleotide sequence ID" value="NZ_JBHMDN010000029.1"/>
</dbReference>
<dbReference type="InterPro" id="IPR050519">
    <property type="entry name" value="Glycosyltransf_28_UgtP"/>
</dbReference>
<dbReference type="PANTHER" id="PTHR43025:SF3">
    <property type="entry name" value="MONOGALACTOSYLDIACYLGLYCEROL SYNTHASE 1, CHLOROPLASTIC"/>
    <property type="match status" value="1"/>
</dbReference>
<dbReference type="PANTHER" id="PTHR43025">
    <property type="entry name" value="MONOGALACTOSYLDIACYLGLYCEROL SYNTHASE"/>
    <property type="match status" value="1"/>
</dbReference>
<comment type="subcellular location">
    <subcellularLocation>
        <location evidence="1">Membrane</location>
    </subcellularLocation>
</comment>